<proteinExistence type="predicted"/>
<evidence type="ECO:0000313" key="3">
    <source>
        <dbReference type="Proteomes" id="UP000722485"/>
    </source>
</evidence>
<dbReference type="AlphaFoldDB" id="A0A9P5LI14"/>
<gene>
    <name evidence="2" type="ORF">G7Z17_g5232</name>
</gene>
<dbReference type="EMBL" id="JAANBB010000084">
    <property type="protein sequence ID" value="KAF7551110.1"/>
    <property type="molecule type" value="Genomic_DNA"/>
</dbReference>
<evidence type="ECO:0000313" key="2">
    <source>
        <dbReference type="EMBL" id="KAF7551110.1"/>
    </source>
</evidence>
<protein>
    <submittedName>
        <fullName evidence="2">Uncharacterized protein</fullName>
    </submittedName>
</protein>
<organism evidence="2 3">
    <name type="scientific">Cylindrodendrum hubeiense</name>
    <dbReference type="NCBI Taxonomy" id="595255"/>
    <lineage>
        <taxon>Eukaryota</taxon>
        <taxon>Fungi</taxon>
        <taxon>Dikarya</taxon>
        <taxon>Ascomycota</taxon>
        <taxon>Pezizomycotina</taxon>
        <taxon>Sordariomycetes</taxon>
        <taxon>Hypocreomycetidae</taxon>
        <taxon>Hypocreales</taxon>
        <taxon>Nectriaceae</taxon>
        <taxon>Cylindrodendrum</taxon>
    </lineage>
</organism>
<keyword evidence="1" id="KW-0812">Transmembrane</keyword>
<reference evidence="2" key="1">
    <citation type="submission" date="2020-03" db="EMBL/GenBank/DDBJ databases">
        <title>Draft Genome Sequence of Cylindrodendrum hubeiense.</title>
        <authorList>
            <person name="Buettner E."/>
            <person name="Kellner H."/>
        </authorList>
    </citation>
    <scope>NUCLEOTIDE SEQUENCE</scope>
    <source>
        <strain evidence="2">IHI 201604</strain>
    </source>
</reference>
<keyword evidence="1" id="KW-0472">Membrane</keyword>
<keyword evidence="1" id="KW-1133">Transmembrane helix</keyword>
<feature type="transmembrane region" description="Helical" evidence="1">
    <location>
        <begin position="169"/>
        <end position="194"/>
    </location>
</feature>
<keyword evidence="3" id="KW-1185">Reference proteome</keyword>
<dbReference type="OrthoDB" id="5153901at2759"/>
<name>A0A9P5LI14_9HYPO</name>
<comment type="caution">
    <text evidence="2">The sequence shown here is derived from an EMBL/GenBank/DDBJ whole genome shotgun (WGS) entry which is preliminary data.</text>
</comment>
<evidence type="ECO:0000256" key="1">
    <source>
        <dbReference type="SAM" id="Phobius"/>
    </source>
</evidence>
<accession>A0A9P5LI14</accession>
<dbReference type="Proteomes" id="UP000722485">
    <property type="component" value="Unassembled WGS sequence"/>
</dbReference>
<sequence>MTYSLLKTTKVNTTIGYDGEHLQLVIYECLALTTAYPVALLQQMRGNTCEPAITKYCHETAAALQHLRLGGSSDDKLNCRRKAWSTLPLHFVPVDYFFEIFSLQLEREFQRQPMRSKVPSVGPQHIIYCIRNHFENLVDGGNLDERRAPIILQNCDWIINSPRNTGGNIMIPTAMTLVAIFGISAMSATILTLLQELWNMWDPFGKGINTFAWTLGIAREIDDMLNEYDEYDENSLIRVHSYMQPGFMGSMGPVQEEFQEDFVEDFQHRSTRVQSV</sequence>